<evidence type="ECO:0000313" key="1">
    <source>
        <dbReference type="EMBL" id="QQK09056.1"/>
    </source>
</evidence>
<organism evidence="1 2">
    <name type="scientific">Miniphocaeibacter halophilus</name>
    <dbReference type="NCBI Taxonomy" id="2931922"/>
    <lineage>
        <taxon>Bacteria</taxon>
        <taxon>Bacillati</taxon>
        <taxon>Bacillota</taxon>
        <taxon>Tissierellia</taxon>
        <taxon>Tissierellales</taxon>
        <taxon>Peptoniphilaceae</taxon>
        <taxon>Miniphocaeibacter</taxon>
    </lineage>
</organism>
<dbReference type="Proteomes" id="UP000595814">
    <property type="component" value="Chromosome"/>
</dbReference>
<sequence>MNKNRLEAFSDGVIAIVITLLVLNLKVPKTPSINEIWKIRESLIAYISSFIFVVVIWQSHHQLLSLAKSISNTAVWANNFWLFWLTLSPFVTYWISEFPTKLWPAFCYSVVYFMWSLSYGILSKTLLKANEEDSKFKRILSNDRRSKFSLIVNILVFIGIFFWPPFAIIGRLIISAIWAIPYGKIGKY</sequence>
<reference evidence="1 2" key="1">
    <citation type="journal article" date="2022" name="Int. J. Syst. Evol. Microbiol.">
        <title>Miniphocaeibacter halophilus sp. nov., an ammonium-tolerant acetate-producing bacterium isolated from a biogas system.</title>
        <authorList>
            <person name="Schnurer A."/>
            <person name="Singh A."/>
            <person name="Bi S."/>
            <person name="Qiao W."/>
            <person name="Westerholm M."/>
        </authorList>
    </citation>
    <scope>NUCLEOTIDE SEQUENCE [LARGE SCALE GENOMIC DNA]</scope>
    <source>
        <strain evidence="1 2">AMB_01</strain>
    </source>
</reference>
<gene>
    <name evidence="1" type="ORF">JFY71_00915</name>
</gene>
<name>A0AC61N4A3_9FIRM</name>
<protein>
    <submittedName>
        <fullName evidence="1">DUF1211 domain-containing protein</fullName>
    </submittedName>
</protein>
<keyword evidence="2" id="KW-1185">Reference proteome</keyword>
<accession>A0AC61N4A3</accession>
<proteinExistence type="predicted"/>
<evidence type="ECO:0000313" key="2">
    <source>
        <dbReference type="Proteomes" id="UP000595814"/>
    </source>
</evidence>
<dbReference type="EMBL" id="CP066744">
    <property type="protein sequence ID" value="QQK09056.1"/>
    <property type="molecule type" value="Genomic_DNA"/>
</dbReference>